<keyword evidence="4" id="KW-1185">Reference proteome</keyword>
<organism evidence="3 4">
    <name type="scientific">Desulfosporosinus hippei DSM 8344</name>
    <dbReference type="NCBI Taxonomy" id="1121419"/>
    <lineage>
        <taxon>Bacteria</taxon>
        <taxon>Bacillati</taxon>
        <taxon>Bacillota</taxon>
        <taxon>Clostridia</taxon>
        <taxon>Eubacteriales</taxon>
        <taxon>Desulfitobacteriaceae</taxon>
        <taxon>Desulfosporosinus</taxon>
    </lineage>
</organism>
<feature type="domain" description="DUF2326" evidence="2">
    <location>
        <begin position="442"/>
        <end position="578"/>
    </location>
</feature>
<keyword evidence="1" id="KW-0175">Coiled coil</keyword>
<gene>
    <name evidence="3" type="ORF">SAMN05443529_14912</name>
</gene>
<dbReference type="InterPro" id="IPR027417">
    <property type="entry name" value="P-loop_NTPase"/>
</dbReference>
<dbReference type="STRING" id="1121419.SAMN05443529_14912"/>
<feature type="coiled-coil region" evidence="1">
    <location>
        <begin position="332"/>
        <end position="366"/>
    </location>
</feature>
<dbReference type="Gene3D" id="3.40.50.300">
    <property type="entry name" value="P-loop containing nucleotide triphosphate hydrolases"/>
    <property type="match status" value="1"/>
</dbReference>
<dbReference type="EMBL" id="FNCP01000049">
    <property type="protein sequence ID" value="SDI55369.1"/>
    <property type="molecule type" value="Genomic_DNA"/>
</dbReference>
<dbReference type="OrthoDB" id="5140926at2"/>
<evidence type="ECO:0000259" key="2">
    <source>
        <dbReference type="Pfam" id="PF10088"/>
    </source>
</evidence>
<accession>A0A1G8LI06</accession>
<dbReference type="InterPro" id="IPR018760">
    <property type="entry name" value="DUF2326"/>
</dbReference>
<dbReference type="Pfam" id="PF10088">
    <property type="entry name" value="DUF2326"/>
    <property type="match status" value="1"/>
</dbReference>
<dbReference type="AlphaFoldDB" id="A0A1G8LI06"/>
<evidence type="ECO:0000256" key="1">
    <source>
        <dbReference type="SAM" id="Coils"/>
    </source>
</evidence>
<name>A0A1G8LI06_9FIRM</name>
<evidence type="ECO:0000313" key="4">
    <source>
        <dbReference type="Proteomes" id="UP000198656"/>
    </source>
</evidence>
<evidence type="ECO:0000313" key="3">
    <source>
        <dbReference type="EMBL" id="SDI55369.1"/>
    </source>
</evidence>
<dbReference type="Proteomes" id="UP000198656">
    <property type="component" value="Unassembled WGS sequence"/>
</dbReference>
<proteinExistence type="predicted"/>
<sequence>MGKEINRIRISKLYSENHVFEPIEFHDGVNLILGEKYDDSIVAGRKTNGVGKSLSIEFLDFCFLNDYAYSRLKKIPESILPLEENILLDLEIGENRLTIKRNRKEEAQPIFIREGKNVSFDKLSDARNYLSELLFAHTTGISIPSFRNLLSILMRDERSEFVDILECHEVARRIPADLTPHLYLMGIDIDAYAKILRTIKQIDDLTTIIKNNKKELTSGNKKLADVQADLNALNDDLSKMEAAIDSFKSNEAFDSMQNELIELESMLEQLRNKQKIVRHEYQKIKSMPKPDEIDDAEIEVVYNQFKDDLGAAIVKSLHEVVGFKNKVENFQKMLINQKAKELQIQLKELSENIRELDDEYATKIKILDQKGILKNLKTTLKIFEEKKRSSAHIRHLFEQYEKNTKKKKELLLRKSQEILDLDDLFDENKINQDSFEKTLLSIHEKIMGNKQSSLTIETINKANKKIPVNISLRIYDDGSHSVNRTKVFIYDVGLMFNSFTNKYHPQFLVHDNIFDVDQDTLVQCLNYLYEQEEKYSDFQYILTLNRDKIENEESAKLIKLDISQHMVATFTKEQKFLRCNYQEK</sequence>
<dbReference type="RefSeq" id="WP_092335814.1">
    <property type="nucleotide sequence ID" value="NZ_FNCP01000049.1"/>
</dbReference>
<feature type="coiled-coil region" evidence="1">
    <location>
        <begin position="223"/>
        <end position="287"/>
    </location>
</feature>
<reference evidence="4" key="1">
    <citation type="submission" date="2016-10" db="EMBL/GenBank/DDBJ databases">
        <authorList>
            <person name="Varghese N."/>
            <person name="Submissions S."/>
        </authorList>
    </citation>
    <scope>NUCLEOTIDE SEQUENCE [LARGE SCALE GENOMIC DNA]</scope>
    <source>
        <strain evidence="4">DSM 8344</strain>
    </source>
</reference>
<protein>
    <submittedName>
        <fullName evidence="3">Uncharacterized protein YydD, contains DUF2326 domain</fullName>
    </submittedName>
</protein>